<organism evidence="2 3">
    <name type="scientific">Candidatus Methanobinarius endosymbioticus</name>
    <dbReference type="NCBI Taxonomy" id="2006182"/>
    <lineage>
        <taxon>Archaea</taxon>
        <taxon>Methanobacteriati</taxon>
        <taxon>Methanobacteriota</taxon>
        <taxon>Methanomada group</taxon>
        <taxon>Methanobacteria</taxon>
        <taxon>Methanobacteriales</taxon>
        <taxon>Methanobacteriaceae</taxon>
        <taxon>Candidatus Methanobinarius</taxon>
    </lineage>
</organism>
<dbReference type="InterPro" id="IPR025868">
    <property type="entry name" value="Zn_ribbon_dom_put"/>
</dbReference>
<dbReference type="Proteomes" id="UP000253099">
    <property type="component" value="Unassembled WGS sequence"/>
</dbReference>
<comment type="caution">
    <text evidence="2">The sequence shown here is derived from an EMBL/GenBank/DDBJ whole genome shotgun (WGS) entry which is preliminary data.</text>
</comment>
<dbReference type="AlphaFoldDB" id="A0A366MCC2"/>
<reference evidence="2 3" key="1">
    <citation type="submission" date="2018-06" db="EMBL/GenBank/DDBJ databases">
        <title>Genomic insight into two independent archaeal endosymbiosis events.</title>
        <authorList>
            <person name="Lind A.E."/>
            <person name="Lewis W.H."/>
            <person name="Spang A."/>
            <person name="Guy L."/>
            <person name="Embley M.T."/>
            <person name="Ettema T.J.G."/>
        </authorList>
    </citation>
    <scope>NUCLEOTIDE SEQUENCE [LARGE SCALE GENOMIC DNA]</scope>
    <source>
        <strain evidence="2">NOE</strain>
    </source>
</reference>
<keyword evidence="3" id="KW-1185">Reference proteome</keyword>
<gene>
    <name evidence="2" type="ORF">ALNOE001_11280</name>
</gene>
<accession>A0A366MCC2</accession>
<evidence type="ECO:0000259" key="1">
    <source>
        <dbReference type="Pfam" id="PF12674"/>
    </source>
</evidence>
<sequence>MDIEFCQSCAMPMNKNVNGTNDDGTKNKDYCMYCYQKGEFTSGMTNGRND</sequence>
<dbReference type="EMBL" id="NIZT01000028">
    <property type="protein sequence ID" value="RBQ23112.1"/>
    <property type="molecule type" value="Genomic_DNA"/>
</dbReference>
<name>A0A366MCC2_9EURY</name>
<evidence type="ECO:0000313" key="3">
    <source>
        <dbReference type="Proteomes" id="UP000253099"/>
    </source>
</evidence>
<evidence type="ECO:0000313" key="2">
    <source>
        <dbReference type="EMBL" id="RBQ23112.1"/>
    </source>
</evidence>
<proteinExistence type="predicted"/>
<dbReference type="Pfam" id="PF12674">
    <property type="entry name" value="Zn_ribbon_2"/>
    <property type="match status" value="1"/>
</dbReference>
<protein>
    <recommendedName>
        <fullName evidence="1">Putative zinc ribbon domain-containing protein</fullName>
    </recommendedName>
</protein>
<feature type="domain" description="Putative zinc ribbon" evidence="1">
    <location>
        <begin position="5"/>
        <end position="42"/>
    </location>
</feature>